<evidence type="ECO:0000256" key="1">
    <source>
        <dbReference type="ARBA" id="ARBA00022516"/>
    </source>
</evidence>
<keyword evidence="1" id="KW-0444">Lipid biosynthesis</keyword>
<evidence type="ECO:0000256" key="3">
    <source>
        <dbReference type="ARBA" id="ARBA00022840"/>
    </source>
</evidence>
<dbReference type="Gene3D" id="3.30.230.10">
    <property type="match status" value="1"/>
</dbReference>
<name>A0A410G638_9FLAO</name>
<protein>
    <submittedName>
        <fullName evidence="8">Diphosphomevalonate decarboxylase</fullName>
    </submittedName>
</protein>
<organism evidence="8 9">
    <name type="scientific">Aequorivita ciconiae</name>
    <dbReference type="NCBI Taxonomy" id="2494375"/>
    <lineage>
        <taxon>Bacteria</taxon>
        <taxon>Pseudomonadati</taxon>
        <taxon>Bacteroidota</taxon>
        <taxon>Flavobacteriia</taxon>
        <taxon>Flavobacteriales</taxon>
        <taxon>Flavobacteriaceae</taxon>
        <taxon>Aequorivita</taxon>
    </lineage>
</organism>
<dbReference type="InterPro" id="IPR014721">
    <property type="entry name" value="Ribsml_uS5_D2-typ_fold_subgr"/>
</dbReference>
<sequence length="371" mass="41715">MELFSGSNYPKNLISGRVSWQSPSNIALVKYWGKYGEQLPMNASVSFTLKNCNTQTSLSFEPRTNISSKAVVENSLKFEFEVFLDGKREKSFEPKIQNFFERIEGYIPFLKDFKFKIETSNSFPHSSGIASSASGMSALALCLVNMEHKLLSSDSTNFKLTEKEYEKASFLARLGSGSACRSIGGPLIVWGEHPQIDGSTNLYGIKYPFEVHECFLDYKDCILLVDKGEKQVSSTIGHDLMHNHPFAEQRFKQANGNLSELIPVLRDGNIQKFVEIVESEALSLHAMMLTSMPYFILMKPNTLEIINRIWDFRRNTGSNACFTLDAGANVHLLYPEAEKEAVLSFIKKDLSRFCKNGEFILDEVGLGASKI</sequence>
<dbReference type="Proteomes" id="UP000285517">
    <property type="component" value="Chromosome"/>
</dbReference>
<dbReference type="EMBL" id="CP034951">
    <property type="protein sequence ID" value="QAA82655.1"/>
    <property type="molecule type" value="Genomic_DNA"/>
</dbReference>
<dbReference type="PIRSF" id="PIRSF015950">
    <property type="entry name" value="Mev_P_decrbx"/>
    <property type="match status" value="1"/>
</dbReference>
<evidence type="ECO:0000256" key="2">
    <source>
        <dbReference type="ARBA" id="ARBA00022741"/>
    </source>
</evidence>
<dbReference type="AlphaFoldDB" id="A0A410G638"/>
<dbReference type="Gene3D" id="3.30.70.890">
    <property type="entry name" value="GHMP kinase, C-terminal domain"/>
    <property type="match status" value="1"/>
</dbReference>
<dbReference type="InterPro" id="IPR005935">
    <property type="entry name" value="Mev_decarb"/>
</dbReference>
<dbReference type="Pfam" id="PF18376">
    <property type="entry name" value="MDD_C"/>
    <property type="match status" value="1"/>
</dbReference>
<gene>
    <name evidence="8" type="ORF">EI546_13415</name>
</gene>
<evidence type="ECO:0000256" key="4">
    <source>
        <dbReference type="ARBA" id="ARBA00023098"/>
    </source>
</evidence>
<dbReference type="Pfam" id="PF22700">
    <property type="entry name" value="MVD-like_N"/>
    <property type="match status" value="1"/>
</dbReference>
<dbReference type="GO" id="GO:0005524">
    <property type="term" value="F:ATP binding"/>
    <property type="evidence" value="ECO:0007669"/>
    <property type="project" value="UniProtKB-KW"/>
</dbReference>
<dbReference type="SUPFAM" id="SSF55060">
    <property type="entry name" value="GHMP Kinase, C-terminal domain"/>
    <property type="match status" value="1"/>
</dbReference>
<evidence type="ECO:0000259" key="6">
    <source>
        <dbReference type="Pfam" id="PF18376"/>
    </source>
</evidence>
<reference evidence="8 9" key="1">
    <citation type="submission" date="2019-01" db="EMBL/GenBank/DDBJ databases">
        <title>Complete genome sequencing of Aequorivita sp. H23M31.</title>
        <authorList>
            <person name="Bae J.-W."/>
        </authorList>
    </citation>
    <scope>NUCLEOTIDE SEQUENCE [LARGE SCALE GENOMIC DNA]</scope>
    <source>
        <strain evidence="8 9">H23M31</strain>
    </source>
</reference>
<keyword evidence="4" id="KW-0443">Lipid metabolism</keyword>
<keyword evidence="2" id="KW-0547">Nucleotide-binding</keyword>
<dbReference type="SUPFAM" id="SSF54211">
    <property type="entry name" value="Ribosomal protein S5 domain 2-like"/>
    <property type="match status" value="1"/>
</dbReference>
<dbReference type="OrthoDB" id="5498344at2"/>
<dbReference type="PANTHER" id="PTHR10977:SF3">
    <property type="entry name" value="DIPHOSPHOMEVALONATE DECARBOXYLASE"/>
    <property type="match status" value="1"/>
</dbReference>
<evidence type="ECO:0000313" key="9">
    <source>
        <dbReference type="Proteomes" id="UP000285517"/>
    </source>
</evidence>
<evidence type="ECO:0000256" key="5">
    <source>
        <dbReference type="ARBA" id="ARBA00023239"/>
    </source>
</evidence>
<dbReference type="InterPro" id="IPR020568">
    <property type="entry name" value="Ribosomal_Su5_D2-typ_SF"/>
</dbReference>
<proteinExistence type="predicted"/>
<dbReference type="KEGG" id="aev:EI546_13415"/>
<keyword evidence="9" id="KW-1185">Reference proteome</keyword>
<keyword evidence="5" id="KW-0456">Lyase</keyword>
<evidence type="ECO:0000313" key="8">
    <source>
        <dbReference type="EMBL" id="QAA82655.1"/>
    </source>
</evidence>
<dbReference type="InterPro" id="IPR036554">
    <property type="entry name" value="GHMP_kinase_C_sf"/>
</dbReference>
<dbReference type="InterPro" id="IPR053859">
    <property type="entry name" value="MVD-like_N"/>
</dbReference>
<dbReference type="PANTHER" id="PTHR10977">
    <property type="entry name" value="DIPHOSPHOMEVALONATE DECARBOXYLASE"/>
    <property type="match status" value="1"/>
</dbReference>
<accession>A0A410G638</accession>
<feature type="domain" description="Diphosphomevalonate decarboxylase-like N-terminal" evidence="7">
    <location>
        <begin position="23"/>
        <end position="192"/>
    </location>
</feature>
<dbReference type="GO" id="GO:0016831">
    <property type="term" value="F:carboxy-lyase activity"/>
    <property type="evidence" value="ECO:0007669"/>
    <property type="project" value="InterPro"/>
</dbReference>
<feature type="domain" description="Mvd1 C-terminal" evidence="6">
    <location>
        <begin position="222"/>
        <end position="351"/>
    </location>
</feature>
<dbReference type="InterPro" id="IPR041431">
    <property type="entry name" value="Mvd1_C"/>
</dbReference>
<dbReference type="RefSeq" id="WP_128251020.1">
    <property type="nucleotide sequence ID" value="NZ_CP034951.1"/>
</dbReference>
<keyword evidence="3" id="KW-0067">ATP-binding</keyword>
<evidence type="ECO:0000259" key="7">
    <source>
        <dbReference type="Pfam" id="PF22700"/>
    </source>
</evidence>
<dbReference type="GO" id="GO:0008299">
    <property type="term" value="P:isoprenoid biosynthetic process"/>
    <property type="evidence" value="ECO:0007669"/>
    <property type="project" value="InterPro"/>
</dbReference>